<reference evidence="1 2" key="1">
    <citation type="journal article" date="2014" name="Genome Biol. Evol.">
        <title>The genome of the myxosporean Thelohanellus kitauei shows adaptations to nutrient acquisition within its fish host.</title>
        <authorList>
            <person name="Yang Y."/>
            <person name="Xiong J."/>
            <person name="Zhou Z."/>
            <person name="Huo F."/>
            <person name="Miao W."/>
            <person name="Ran C."/>
            <person name="Liu Y."/>
            <person name="Zhang J."/>
            <person name="Feng J."/>
            <person name="Wang M."/>
            <person name="Wang M."/>
            <person name="Wang L."/>
            <person name="Yao B."/>
        </authorList>
    </citation>
    <scope>NUCLEOTIDE SEQUENCE [LARGE SCALE GENOMIC DNA]</scope>
    <source>
        <strain evidence="1">Wuqing</strain>
    </source>
</reference>
<dbReference type="AlphaFoldDB" id="A0A0C2J5Y8"/>
<gene>
    <name evidence="1" type="ORF">RF11_06329</name>
</gene>
<organism evidence="1 2">
    <name type="scientific">Thelohanellus kitauei</name>
    <name type="common">Myxosporean</name>
    <dbReference type="NCBI Taxonomy" id="669202"/>
    <lineage>
        <taxon>Eukaryota</taxon>
        <taxon>Metazoa</taxon>
        <taxon>Cnidaria</taxon>
        <taxon>Myxozoa</taxon>
        <taxon>Myxosporea</taxon>
        <taxon>Bivalvulida</taxon>
        <taxon>Platysporina</taxon>
        <taxon>Myxobolidae</taxon>
        <taxon>Thelohanellus</taxon>
    </lineage>
</organism>
<keyword evidence="2" id="KW-1185">Reference proteome</keyword>
<accession>A0A0C2J5Y8</accession>
<evidence type="ECO:0000313" key="1">
    <source>
        <dbReference type="EMBL" id="KII64573.1"/>
    </source>
</evidence>
<evidence type="ECO:0000313" key="2">
    <source>
        <dbReference type="Proteomes" id="UP000031668"/>
    </source>
</evidence>
<comment type="caution">
    <text evidence="1">The sequence shown here is derived from an EMBL/GenBank/DDBJ whole genome shotgun (WGS) entry which is preliminary data.</text>
</comment>
<name>A0A0C2J5Y8_THEKT</name>
<dbReference type="EMBL" id="JWZT01004207">
    <property type="protein sequence ID" value="KII64573.1"/>
    <property type="molecule type" value="Genomic_DNA"/>
</dbReference>
<proteinExistence type="predicted"/>
<sequence>MSGRIQIKFDKQYRIGDKKKRSKHTLTGYLFDCPSSKADTQFTYYDVFDPRTPLESVITITLKDKVTGFTRTAHYNDKYGFYRLSRGTPGLHLQNFKIEPILLENVNRYMTGLDSLVLGSDRSVLTSCPILGYNGFVRQELMGSTVVDERFFEEVWYDKDRVRLQERHLSLLSTPCKMMGKTVAVQKEKQ</sequence>
<protein>
    <submittedName>
        <fullName evidence="1">Uncharacterized protein</fullName>
    </submittedName>
</protein>
<dbReference type="Proteomes" id="UP000031668">
    <property type="component" value="Unassembled WGS sequence"/>
</dbReference>